<dbReference type="InterPro" id="IPR014284">
    <property type="entry name" value="RNA_pol_sigma-70_dom"/>
</dbReference>
<proteinExistence type="inferred from homology"/>
<evidence type="ECO:0000256" key="4">
    <source>
        <dbReference type="ARBA" id="ARBA00023125"/>
    </source>
</evidence>
<feature type="domain" description="RNA polymerase sigma-70 region 2" evidence="6">
    <location>
        <begin position="27"/>
        <end position="93"/>
    </location>
</feature>
<organism evidence="8 9">
    <name type="scientific">Chitinophaga cymbidii</name>
    <dbReference type="NCBI Taxonomy" id="1096750"/>
    <lineage>
        <taxon>Bacteria</taxon>
        <taxon>Pseudomonadati</taxon>
        <taxon>Bacteroidota</taxon>
        <taxon>Chitinophagia</taxon>
        <taxon>Chitinophagales</taxon>
        <taxon>Chitinophagaceae</taxon>
        <taxon>Chitinophaga</taxon>
    </lineage>
</organism>
<evidence type="ECO:0000259" key="7">
    <source>
        <dbReference type="Pfam" id="PF04545"/>
    </source>
</evidence>
<gene>
    <name evidence="8" type="ORF">CCY01nite_19770</name>
</gene>
<comment type="caution">
    <text evidence="8">The sequence shown here is derived from an EMBL/GenBank/DDBJ whole genome shotgun (WGS) entry which is preliminary data.</text>
</comment>
<dbReference type="GO" id="GO:0016987">
    <property type="term" value="F:sigma factor activity"/>
    <property type="evidence" value="ECO:0007669"/>
    <property type="project" value="UniProtKB-KW"/>
</dbReference>
<reference evidence="8 9" key="1">
    <citation type="submission" date="2019-07" db="EMBL/GenBank/DDBJ databases">
        <title>Whole genome shotgun sequence of Chitinophaga cymbidii NBRC 109752.</title>
        <authorList>
            <person name="Hosoyama A."/>
            <person name="Uohara A."/>
            <person name="Ohji S."/>
            <person name="Ichikawa N."/>
        </authorList>
    </citation>
    <scope>NUCLEOTIDE SEQUENCE [LARGE SCALE GENOMIC DNA]</scope>
    <source>
        <strain evidence="8 9">NBRC 109752</strain>
    </source>
</reference>
<evidence type="ECO:0000313" key="8">
    <source>
        <dbReference type="EMBL" id="GEP95717.1"/>
    </source>
</evidence>
<dbReference type="Gene3D" id="1.10.10.10">
    <property type="entry name" value="Winged helix-like DNA-binding domain superfamily/Winged helix DNA-binding domain"/>
    <property type="match status" value="1"/>
</dbReference>
<dbReference type="InterPro" id="IPR013325">
    <property type="entry name" value="RNA_pol_sigma_r2"/>
</dbReference>
<name>A0A512RJ40_9BACT</name>
<keyword evidence="2" id="KW-0805">Transcription regulation</keyword>
<dbReference type="AlphaFoldDB" id="A0A512RJ40"/>
<keyword evidence="3" id="KW-0731">Sigma factor</keyword>
<comment type="similarity">
    <text evidence="1">Belongs to the sigma-70 factor family. ECF subfamily.</text>
</comment>
<keyword evidence="5" id="KW-0804">Transcription</keyword>
<dbReference type="InterPro" id="IPR007627">
    <property type="entry name" value="RNA_pol_sigma70_r2"/>
</dbReference>
<dbReference type="InterPro" id="IPR013324">
    <property type="entry name" value="RNA_pol_sigma_r3/r4-like"/>
</dbReference>
<evidence type="ECO:0000313" key="9">
    <source>
        <dbReference type="Proteomes" id="UP000321436"/>
    </source>
</evidence>
<dbReference type="PANTHER" id="PTHR43133">
    <property type="entry name" value="RNA POLYMERASE ECF-TYPE SIGMA FACTO"/>
    <property type="match status" value="1"/>
</dbReference>
<dbReference type="Gene3D" id="1.10.1740.10">
    <property type="match status" value="1"/>
</dbReference>
<dbReference type="GO" id="GO:0006352">
    <property type="term" value="P:DNA-templated transcription initiation"/>
    <property type="evidence" value="ECO:0007669"/>
    <property type="project" value="InterPro"/>
</dbReference>
<sequence length="185" mass="21801">MQYLSEYTDEQLLTLLHDGSEEAFTVLYNRYQRRVYLEASYILGNVEEAADITQELFTWIWEKRSELSIKNSLQGYLIIGVRRRSINHIAKKATKDKRLKKYMEYIVSDLAVSPQQEGSESENPPLFEEVMSKITPYARNILRKMYFEDKPQQEIAQEYGVRLQSVRNLVSTTMKALRKNFKKSL</sequence>
<dbReference type="SUPFAM" id="SSF88659">
    <property type="entry name" value="Sigma3 and sigma4 domains of RNA polymerase sigma factors"/>
    <property type="match status" value="1"/>
</dbReference>
<evidence type="ECO:0000259" key="6">
    <source>
        <dbReference type="Pfam" id="PF04542"/>
    </source>
</evidence>
<dbReference type="Pfam" id="PF04545">
    <property type="entry name" value="Sigma70_r4"/>
    <property type="match status" value="1"/>
</dbReference>
<dbReference type="RefSeq" id="WP_186830991.1">
    <property type="nucleotide sequence ID" value="NZ_BKAU01000001.1"/>
</dbReference>
<dbReference type="GO" id="GO:0003677">
    <property type="term" value="F:DNA binding"/>
    <property type="evidence" value="ECO:0007669"/>
    <property type="project" value="UniProtKB-KW"/>
</dbReference>
<dbReference type="Pfam" id="PF04542">
    <property type="entry name" value="Sigma70_r2"/>
    <property type="match status" value="1"/>
</dbReference>
<evidence type="ECO:0000256" key="1">
    <source>
        <dbReference type="ARBA" id="ARBA00010641"/>
    </source>
</evidence>
<dbReference type="InterPro" id="IPR007630">
    <property type="entry name" value="RNA_pol_sigma70_r4"/>
</dbReference>
<evidence type="ECO:0000256" key="5">
    <source>
        <dbReference type="ARBA" id="ARBA00023163"/>
    </source>
</evidence>
<evidence type="ECO:0000256" key="2">
    <source>
        <dbReference type="ARBA" id="ARBA00023015"/>
    </source>
</evidence>
<dbReference type="NCBIfam" id="TIGR02937">
    <property type="entry name" value="sigma70-ECF"/>
    <property type="match status" value="1"/>
</dbReference>
<evidence type="ECO:0000256" key="3">
    <source>
        <dbReference type="ARBA" id="ARBA00023082"/>
    </source>
</evidence>
<evidence type="ECO:0008006" key="10">
    <source>
        <dbReference type="Google" id="ProtNLM"/>
    </source>
</evidence>
<dbReference type="EMBL" id="BKAU01000001">
    <property type="protein sequence ID" value="GEP95717.1"/>
    <property type="molecule type" value="Genomic_DNA"/>
</dbReference>
<keyword evidence="9" id="KW-1185">Reference proteome</keyword>
<keyword evidence="4" id="KW-0238">DNA-binding</keyword>
<dbReference type="InterPro" id="IPR039425">
    <property type="entry name" value="RNA_pol_sigma-70-like"/>
</dbReference>
<dbReference type="InterPro" id="IPR036388">
    <property type="entry name" value="WH-like_DNA-bd_sf"/>
</dbReference>
<dbReference type="Proteomes" id="UP000321436">
    <property type="component" value="Unassembled WGS sequence"/>
</dbReference>
<dbReference type="SUPFAM" id="SSF88946">
    <property type="entry name" value="Sigma2 domain of RNA polymerase sigma factors"/>
    <property type="match status" value="1"/>
</dbReference>
<dbReference type="PANTHER" id="PTHR43133:SF8">
    <property type="entry name" value="RNA POLYMERASE SIGMA FACTOR HI_1459-RELATED"/>
    <property type="match status" value="1"/>
</dbReference>
<accession>A0A512RJ40</accession>
<protein>
    <recommendedName>
        <fullName evidence="10">DNA-directed RNA polymerase sigma-70 factor</fullName>
    </recommendedName>
</protein>
<feature type="domain" description="RNA polymerase sigma-70 region 4" evidence="7">
    <location>
        <begin position="131"/>
        <end position="179"/>
    </location>
</feature>